<dbReference type="GO" id="GO:0016042">
    <property type="term" value="P:lipid catabolic process"/>
    <property type="evidence" value="ECO:0007669"/>
    <property type="project" value="InterPro"/>
</dbReference>
<dbReference type="Gene3D" id="1.10.260.130">
    <property type="match status" value="1"/>
</dbReference>
<protein>
    <submittedName>
        <fullName evidence="2">Putative lipase 1 protein</fullName>
    </submittedName>
</protein>
<dbReference type="OrthoDB" id="2373480at2759"/>
<dbReference type="GO" id="GO:0004806">
    <property type="term" value="F:triacylglycerol lipase activity"/>
    <property type="evidence" value="ECO:0007669"/>
    <property type="project" value="InterPro"/>
</dbReference>
<evidence type="ECO:0000313" key="2">
    <source>
        <dbReference type="EMBL" id="EON99395.1"/>
    </source>
</evidence>
<name>R8BJ95_PHAM7</name>
<organism evidence="2 3">
    <name type="scientific">Phaeoacremonium minimum (strain UCR-PA7)</name>
    <name type="common">Esca disease fungus</name>
    <name type="synonym">Togninia minima</name>
    <dbReference type="NCBI Taxonomy" id="1286976"/>
    <lineage>
        <taxon>Eukaryota</taxon>
        <taxon>Fungi</taxon>
        <taxon>Dikarya</taxon>
        <taxon>Ascomycota</taxon>
        <taxon>Pezizomycotina</taxon>
        <taxon>Sordariomycetes</taxon>
        <taxon>Sordariomycetidae</taxon>
        <taxon>Togniniales</taxon>
        <taxon>Togniniaceae</taxon>
        <taxon>Phaeoacremonium</taxon>
    </lineage>
</organism>
<proteinExistence type="predicted"/>
<dbReference type="Gene3D" id="3.40.50.1820">
    <property type="entry name" value="alpha/beta hydrolase"/>
    <property type="match status" value="1"/>
</dbReference>
<dbReference type="InterPro" id="IPR005152">
    <property type="entry name" value="Lipase_secreted"/>
</dbReference>
<dbReference type="PANTHER" id="PTHR34853:SF5">
    <property type="entry name" value="LIP-DOMAIN-CONTAINING PROTEIN-RELATED"/>
    <property type="match status" value="1"/>
</dbReference>
<evidence type="ECO:0000256" key="1">
    <source>
        <dbReference type="ARBA" id="ARBA00022801"/>
    </source>
</evidence>
<dbReference type="AlphaFoldDB" id="R8BJ95"/>
<accession>R8BJ95</accession>
<dbReference type="SUPFAM" id="SSF53474">
    <property type="entry name" value="alpha/beta-Hydrolases"/>
    <property type="match status" value="1"/>
</dbReference>
<dbReference type="GeneID" id="19325592"/>
<reference evidence="3" key="1">
    <citation type="journal article" date="2013" name="Genome Announc.">
        <title>Draft genome sequence of the ascomycete Phaeoacremonium aleophilum strain UCR-PA7, a causal agent of the esca disease complex in grapevines.</title>
        <authorList>
            <person name="Blanco-Ulate B."/>
            <person name="Rolshausen P."/>
            <person name="Cantu D."/>
        </authorList>
    </citation>
    <scope>NUCLEOTIDE SEQUENCE [LARGE SCALE GENOMIC DNA]</scope>
    <source>
        <strain evidence="3">UCR-PA7</strain>
    </source>
</reference>
<dbReference type="EMBL" id="KB933158">
    <property type="protein sequence ID" value="EON99395.1"/>
    <property type="molecule type" value="Genomic_DNA"/>
</dbReference>
<sequence>MTPPTELDAAAPGSIVRIRKAPGNLTAAVTNSSEAFNILYRTTDSRYEPTWAVATLFVPIAPATASILLSYQIAYDSVDVNGSPSYTLYTGSEQPDIEWALGRGRHVLTGDYEGPLASFTAGVMSGHAVLDGVRAVLSSDCKGALGFSDSVRYALWGYSGGALASEWATELQVQYAPELSFSAAALGGLTPNVTNILSLVDDTVSASLIPGWLLGVTSQFPDAREYLISVLKKDGPYNASTFLGFADSTSSAATFVNQEMGKYFVHGLADLEAPLIKRVTYSDGIMGYHGVPQMPVYAYKAIHDELSAGVDTDKLIERYCEVGASIYYTRNTVGDHVGEYVAGDPRARAWLVSVMEQGHVEVGCRIETITDPAS</sequence>
<gene>
    <name evidence="2" type="ORF">UCRPA7_5076</name>
</gene>
<dbReference type="eggNOG" id="ENOG502QRF9">
    <property type="taxonomic scope" value="Eukaryota"/>
</dbReference>
<evidence type="ECO:0000313" key="3">
    <source>
        <dbReference type="Proteomes" id="UP000014074"/>
    </source>
</evidence>
<dbReference type="InterPro" id="IPR029058">
    <property type="entry name" value="AB_hydrolase_fold"/>
</dbReference>
<dbReference type="KEGG" id="tmn:UCRPA7_5076"/>
<dbReference type="HOGENOM" id="CLU_029538_5_2_1"/>
<keyword evidence="1" id="KW-0378">Hydrolase</keyword>
<keyword evidence="3" id="KW-1185">Reference proteome</keyword>
<dbReference type="PANTHER" id="PTHR34853">
    <property type="match status" value="1"/>
</dbReference>
<dbReference type="Pfam" id="PF03583">
    <property type="entry name" value="LIP"/>
    <property type="match status" value="1"/>
</dbReference>
<dbReference type="RefSeq" id="XP_007915815.1">
    <property type="nucleotide sequence ID" value="XM_007917624.1"/>
</dbReference>
<dbReference type="Proteomes" id="UP000014074">
    <property type="component" value="Unassembled WGS sequence"/>
</dbReference>